<comment type="caution">
    <text evidence="1">The sequence shown here is derived from an EMBL/GenBank/DDBJ whole genome shotgun (WGS) entry which is preliminary data.</text>
</comment>
<protein>
    <recommendedName>
        <fullName evidence="3">Phage tail protein</fullName>
    </recommendedName>
</protein>
<dbReference type="OrthoDB" id="4094653at2"/>
<keyword evidence="2" id="KW-1185">Reference proteome</keyword>
<dbReference type="RefSeq" id="WP_144748810.1">
    <property type="nucleotide sequence ID" value="NZ_VMNW02000056.1"/>
</dbReference>
<organism evidence="1 2">
    <name type="scientific">Amycolatopsis acidicola</name>
    <dbReference type="NCBI Taxonomy" id="2596893"/>
    <lineage>
        <taxon>Bacteria</taxon>
        <taxon>Bacillati</taxon>
        <taxon>Actinomycetota</taxon>
        <taxon>Actinomycetes</taxon>
        <taxon>Pseudonocardiales</taxon>
        <taxon>Pseudonocardiaceae</taxon>
        <taxon>Amycolatopsis</taxon>
    </lineage>
</organism>
<evidence type="ECO:0000313" key="1">
    <source>
        <dbReference type="EMBL" id="KAA9155549.1"/>
    </source>
</evidence>
<gene>
    <name evidence="1" type="ORF">FPZ12_029580</name>
</gene>
<dbReference type="Proteomes" id="UP000319769">
    <property type="component" value="Unassembled WGS sequence"/>
</dbReference>
<evidence type="ECO:0000313" key="2">
    <source>
        <dbReference type="Proteomes" id="UP000319769"/>
    </source>
</evidence>
<evidence type="ECO:0008006" key="3">
    <source>
        <dbReference type="Google" id="ProtNLM"/>
    </source>
</evidence>
<dbReference type="EMBL" id="VMNW02000056">
    <property type="protein sequence ID" value="KAA9155549.1"/>
    <property type="molecule type" value="Genomic_DNA"/>
</dbReference>
<reference evidence="1" key="1">
    <citation type="submission" date="2019-09" db="EMBL/GenBank/DDBJ databases">
        <authorList>
            <person name="Teo W.F.A."/>
            <person name="Duangmal K."/>
        </authorList>
    </citation>
    <scope>NUCLEOTIDE SEQUENCE [LARGE SCALE GENOMIC DNA]</scope>
    <source>
        <strain evidence="1">K81G1</strain>
    </source>
</reference>
<dbReference type="AlphaFoldDB" id="A0A5N0UTK1"/>
<accession>A0A5N0UTK1</accession>
<name>A0A5N0UTK1_9PSEU</name>
<dbReference type="Pfam" id="PF25681">
    <property type="entry name" value="Phage_TTP_17"/>
    <property type="match status" value="1"/>
</dbReference>
<proteinExistence type="predicted"/>
<sequence>MPNPEGYVVAATGHVYLAPVDTPAPTPTNVALSAPTTPWAEAFYSGSGENGGDNLPEWGSDGGDLTVLGSWGNHAIRTIQDPLTETLTINVSEVNRDALQLYTGADGGDVAGVFSVKGSEVGKAVEKAVLIVIHDGDVRLGFYAPRVSVTRGDSISVASDDGLVFPLSLTLLDSTTIEDRYQWISEDLFPLESGA</sequence>
<dbReference type="InterPro" id="IPR058154">
    <property type="entry name" value="Bxb1_TTP-like"/>
</dbReference>